<dbReference type="STRING" id="650164.K5WUA5"/>
<protein>
    <submittedName>
        <fullName evidence="2">Uncharacterized protein</fullName>
    </submittedName>
</protein>
<dbReference type="GeneID" id="18916901"/>
<dbReference type="KEGG" id="pco:PHACADRAFT_257621"/>
<name>K5WUA5_PHACS</name>
<dbReference type="InParanoid" id="K5WUA5"/>
<dbReference type="HOGENOM" id="CLU_005808_0_0_1"/>
<dbReference type="RefSeq" id="XP_007396737.1">
    <property type="nucleotide sequence ID" value="XM_007396675.1"/>
</dbReference>
<evidence type="ECO:0000313" key="2">
    <source>
        <dbReference type="EMBL" id="EKM54032.1"/>
    </source>
</evidence>
<evidence type="ECO:0000313" key="3">
    <source>
        <dbReference type="Proteomes" id="UP000008370"/>
    </source>
</evidence>
<keyword evidence="3" id="KW-1185">Reference proteome</keyword>
<dbReference type="OrthoDB" id="5429442at2759"/>
<organism evidence="2 3">
    <name type="scientific">Phanerochaete carnosa (strain HHB-10118-sp)</name>
    <name type="common">White-rot fungus</name>
    <name type="synonym">Peniophora carnosa</name>
    <dbReference type="NCBI Taxonomy" id="650164"/>
    <lineage>
        <taxon>Eukaryota</taxon>
        <taxon>Fungi</taxon>
        <taxon>Dikarya</taxon>
        <taxon>Basidiomycota</taxon>
        <taxon>Agaricomycotina</taxon>
        <taxon>Agaricomycetes</taxon>
        <taxon>Polyporales</taxon>
        <taxon>Phanerochaetaceae</taxon>
        <taxon>Phanerochaete</taxon>
    </lineage>
</organism>
<feature type="region of interest" description="Disordered" evidence="1">
    <location>
        <begin position="1028"/>
        <end position="1056"/>
    </location>
</feature>
<gene>
    <name evidence="2" type="ORF">PHACADRAFT_257621</name>
</gene>
<reference evidence="2 3" key="1">
    <citation type="journal article" date="2012" name="BMC Genomics">
        <title>Comparative genomics of the white-rot fungi, Phanerochaete carnosa and P. chrysosporium, to elucidate the genetic basis of the distinct wood types they colonize.</title>
        <authorList>
            <person name="Suzuki H."/>
            <person name="MacDonald J."/>
            <person name="Syed K."/>
            <person name="Salamov A."/>
            <person name="Hori C."/>
            <person name="Aerts A."/>
            <person name="Henrissat B."/>
            <person name="Wiebenga A."/>
            <person name="vanKuyk P.A."/>
            <person name="Barry K."/>
            <person name="Lindquist E."/>
            <person name="LaButti K."/>
            <person name="Lapidus A."/>
            <person name="Lucas S."/>
            <person name="Coutinho P."/>
            <person name="Gong Y."/>
            <person name="Samejima M."/>
            <person name="Mahadevan R."/>
            <person name="Abou-Zaid M."/>
            <person name="de Vries R.P."/>
            <person name="Igarashi K."/>
            <person name="Yadav J.S."/>
            <person name="Grigoriev I.V."/>
            <person name="Master E.R."/>
        </authorList>
    </citation>
    <scope>NUCLEOTIDE SEQUENCE [LARGE SCALE GENOMIC DNA]</scope>
    <source>
        <strain evidence="2 3">HHB-10118-sp</strain>
    </source>
</reference>
<dbReference type="Proteomes" id="UP000008370">
    <property type="component" value="Unassembled WGS sequence"/>
</dbReference>
<dbReference type="AlphaFoldDB" id="K5WUA5"/>
<evidence type="ECO:0000256" key="1">
    <source>
        <dbReference type="SAM" id="MobiDB-lite"/>
    </source>
</evidence>
<accession>K5WUA5</accession>
<dbReference type="EMBL" id="JH930473">
    <property type="protein sequence ID" value="EKM54032.1"/>
    <property type="molecule type" value="Genomic_DNA"/>
</dbReference>
<proteinExistence type="predicted"/>
<sequence>MCFGDNNAKHVVEYCNDQFLSLWSIADRCWRKHVEDNGPFKPEERQHRYSLALVVWHLGRYRAASFERTDDSKDDLMFEALFAKPVLVSLCNHEMLLEITVAEGHYNLDHGRANETANANHSRKRDIPKNTTFTYRVPFKIDVVAGYTASIGGGEHKIRMLVFDYKSAKLIRTSIREPDGTHQPAPPVEGQQSLEFYLEQYLEFLQSAGHHVLFSLPNFENDKGDVPTTINYSWIADVALRQLVQLDEIHGVSLRKINDYLSTVWLKAAMLVSIQTDALSDRSGTSFAEYRGTWRYMDQAYSYYITFGTPRVTAWCNDEVIMTFVVDEVFLYNGSKWEGQPVKSFSEWEIAVIMNFSYEKPPEHDGNVIRCKVDIASSHLLEAFSFFGDVDFDSEDGTVLTWVDYIISFISDEYLNIIENAGYNIIYEHDLRWRSITGYGEDGDINIDESAVWYAGRDGAEGGGMHTRTTAWRRIIQEGDMCGYDQITALSETAVNRYMASVMTSWQFEDKFKVTFKAPVVRLRNDGTAILVINLKDGFLQPMSSYQSEASTENFSYQNWRIAFQVSVKMVDHASLVQDLADWEAIFRESPAYKESMSAKPPNLREVSESDVDFKHIILDFSQMQFRHEFSSFDQLFTSHTKRAIEKVQAAVSYLRYYCLSEFVASGKHVLFSIPVWRSLANAPLYGLTSIVFQISSRRTITESVRTEQSSPSQPAIIILGMCLGRPMPAHTFRYSTDWVAHAGRYLSYGTVGISSGLFLQEKLLYSLASVNALTTIVPSFTVAESGEWRFKVASWASSEDRRGAVCSFGEVQGVNGGDFLEYLWERSDVWNYTYKHRGANYTTSGTFSVSARTENRLEIPTVYKIGSMDIKMYGKVTLELSSTESTERSWSAAAESNWQAILSVRTEEGGSLKINVESSQAQTKAVKAEEHGGALVYLKPETYLTEVMPTKIELDKAVAEFSYFTSSWESCYPGMSSYTLTQPVFNRSGDLLFELRPPASDAQSQAHGAGGPATPVLKNIKNLKAFARNGRAPGRGRNGSAENGGSSRDTSRARY</sequence>